<keyword evidence="1" id="KW-0472">Membrane</keyword>
<comment type="caution">
    <text evidence="2">The sequence shown here is derived from an EMBL/GenBank/DDBJ whole genome shotgun (WGS) entry which is preliminary data.</text>
</comment>
<evidence type="ECO:0000313" key="3">
    <source>
        <dbReference type="Proteomes" id="UP000033818"/>
    </source>
</evidence>
<evidence type="ECO:0000313" key="2">
    <source>
        <dbReference type="EMBL" id="KKU39704.1"/>
    </source>
</evidence>
<dbReference type="SUPFAM" id="SSF53448">
    <property type="entry name" value="Nucleotide-diphospho-sugar transferases"/>
    <property type="match status" value="1"/>
</dbReference>
<sequence length="553" mass="63637">MQGAARPRPASNGMNSELKYYLRAGKAGDLTDPKERRIYRALEMLPGFLGWGTLIAVVFLSWAKPVWIAVFIIAFDVYWLAKTVYLSFHLRSSFKKMRENQSVNWLEKLAGEKDKDWRKIYHLIIFPMYNESFAVVKQSFDRLVQSNYPLNRFIVVLSQEERARLGPEGESVSETGRLIEREFGDKFFRFLLTVHPQDIAGELAGKGSNETLAAKEAVEKIINPLEIASENVLVSVFDVDTNVPADFFGRLTHAFLTCEKPLRSSFQPIPFFTNNIWEAPALARTIAFSATFWHMMQQERPEKHTTFSSHSMCLKPLVEIGFWQTNIVSEDSRIFWQCFLFYDGDWRTVSLNYPVSMDANVAPTFLGTVKSIYKQQRRWAWGAENIPYALFGFWKDSKTFKKITSRTKLFWAFHKIEGFHSWATNALIIFMLGWLPLILGGTAFNVSVLSYNLPKITRILMAAAMIGLVSSAALSIILLPSRPVQYGRRKFVWMVLQWILLPLIIIVFGSFPALDAQSRLMLGRYMGFWVTPKHRKRDANIRMHTNNTNKTII</sequence>
<feature type="transmembrane region" description="Helical" evidence="1">
    <location>
        <begin position="456"/>
        <end position="479"/>
    </location>
</feature>
<dbReference type="EMBL" id="LCMO01000001">
    <property type="protein sequence ID" value="KKU39704.1"/>
    <property type="molecule type" value="Genomic_DNA"/>
</dbReference>
<organism evidence="2 3">
    <name type="scientific">Candidatus Azambacteria bacterium GW2011_GWB2_46_37</name>
    <dbReference type="NCBI Taxonomy" id="1618618"/>
    <lineage>
        <taxon>Bacteria</taxon>
        <taxon>Candidatus Azamiibacteriota</taxon>
    </lineage>
</organism>
<feature type="transmembrane region" description="Helical" evidence="1">
    <location>
        <begin position="491"/>
        <end position="514"/>
    </location>
</feature>
<dbReference type="Gene3D" id="3.90.550.10">
    <property type="entry name" value="Spore Coat Polysaccharide Biosynthesis Protein SpsA, Chain A"/>
    <property type="match status" value="1"/>
</dbReference>
<name>A0A0G1Q3Y9_9BACT</name>
<gene>
    <name evidence="2" type="ORF">UX53_C0001G0023</name>
</gene>
<reference evidence="2 3" key="1">
    <citation type="journal article" date="2015" name="Nature">
        <title>rRNA introns, odd ribosomes, and small enigmatic genomes across a large radiation of phyla.</title>
        <authorList>
            <person name="Brown C.T."/>
            <person name="Hug L.A."/>
            <person name="Thomas B.C."/>
            <person name="Sharon I."/>
            <person name="Castelle C.J."/>
            <person name="Singh A."/>
            <person name="Wilkins M.J."/>
            <person name="Williams K.H."/>
            <person name="Banfield J.F."/>
        </authorList>
    </citation>
    <scope>NUCLEOTIDE SEQUENCE [LARGE SCALE GENOMIC DNA]</scope>
</reference>
<feature type="transmembrane region" description="Helical" evidence="1">
    <location>
        <begin position="422"/>
        <end position="444"/>
    </location>
</feature>
<keyword evidence="1" id="KW-1133">Transmembrane helix</keyword>
<protein>
    <submittedName>
        <fullName evidence="2">Uncharacterized protein</fullName>
    </submittedName>
</protein>
<dbReference type="AlphaFoldDB" id="A0A0G1Q3Y9"/>
<feature type="transmembrane region" description="Helical" evidence="1">
    <location>
        <begin position="44"/>
        <end position="62"/>
    </location>
</feature>
<evidence type="ECO:0000256" key="1">
    <source>
        <dbReference type="SAM" id="Phobius"/>
    </source>
</evidence>
<dbReference type="PANTHER" id="PTHR36851">
    <property type="entry name" value="UNNAMED PRODUCT"/>
    <property type="match status" value="1"/>
</dbReference>
<dbReference type="PANTHER" id="PTHR36851:SF1">
    <property type="entry name" value="GLYCO_TRANS_2-LIKE DOMAIN-CONTAINING PROTEIN"/>
    <property type="match status" value="1"/>
</dbReference>
<proteinExistence type="predicted"/>
<dbReference type="Proteomes" id="UP000033818">
    <property type="component" value="Unassembled WGS sequence"/>
</dbReference>
<feature type="transmembrane region" description="Helical" evidence="1">
    <location>
        <begin position="68"/>
        <end position="88"/>
    </location>
</feature>
<keyword evidence="1" id="KW-0812">Transmembrane</keyword>
<accession>A0A0G1Q3Y9</accession>
<dbReference type="InterPro" id="IPR029044">
    <property type="entry name" value="Nucleotide-diphossugar_trans"/>
</dbReference>